<gene>
    <name evidence="2" type="ORF">PITG_08524</name>
</gene>
<evidence type="ECO:0000313" key="2">
    <source>
        <dbReference type="EMBL" id="EEY54949.1"/>
    </source>
</evidence>
<dbReference type="KEGG" id="pif:PITG_08524"/>
<dbReference type="VEuPathDB" id="FungiDB:PITG_08524"/>
<dbReference type="GO" id="GO:0003676">
    <property type="term" value="F:nucleic acid binding"/>
    <property type="evidence" value="ECO:0007669"/>
    <property type="project" value="InterPro"/>
</dbReference>
<dbReference type="EMBL" id="DS028130">
    <property type="protein sequence ID" value="EEY54949.1"/>
    <property type="molecule type" value="Genomic_DNA"/>
</dbReference>
<dbReference type="GeneID" id="9475209"/>
<accession>D0NAU1</accession>
<evidence type="ECO:0000313" key="3">
    <source>
        <dbReference type="Proteomes" id="UP000006643"/>
    </source>
</evidence>
<organism evidence="2 3">
    <name type="scientific">Phytophthora infestans (strain T30-4)</name>
    <name type="common">Potato late blight agent</name>
    <dbReference type="NCBI Taxonomy" id="403677"/>
    <lineage>
        <taxon>Eukaryota</taxon>
        <taxon>Sar</taxon>
        <taxon>Stramenopiles</taxon>
        <taxon>Oomycota</taxon>
        <taxon>Peronosporomycetes</taxon>
        <taxon>Peronosporales</taxon>
        <taxon>Peronosporaceae</taxon>
        <taxon>Phytophthora</taxon>
    </lineage>
</organism>
<dbReference type="OMA" id="NAWILEG"/>
<dbReference type="Pfam" id="PF13358">
    <property type="entry name" value="DDE_3"/>
    <property type="match status" value="1"/>
</dbReference>
<name>D0NAU1_PHYIT</name>
<dbReference type="AlphaFoldDB" id="D0NAU1"/>
<dbReference type="Gene3D" id="3.30.420.10">
    <property type="entry name" value="Ribonuclease H-like superfamily/Ribonuclease H"/>
    <property type="match status" value="1"/>
</dbReference>
<feature type="domain" description="Tc1-like transposase DDE" evidence="1">
    <location>
        <begin position="3"/>
        <end position="109"/>
    </location>
</feature>
<sequence length="114" mass="13222">MMRKRSYALRGQKVAIRGEFQRKPRVSMLAFIGVNGIIDYYDTVGTFDRLEFVRCCQDFAYSKRASVRPYPRTNSVWILDGASIHRHPEIVHYLRSIGIVPIFLPAYCPPRIVT</sequence>
<dbReference type="InterPro" id="IPR036397">
    <property type="entry name" value="RNaseH_sf"/>
</dbReference>
<evidence type="ECO:0000259" key="1">
    <source>
        <dbReference type="Pfam" id="PF13358"/>
    </source>
</evidence>
<dbReference type="InParanoid" id="D0NAU1"/>
<dbReference type="HOGENOM" id="CLU_135912_0_0_1"/>
<dbReference type="OrthoDB" id="123070at2759"/>
<proteinExistence type="predicted"/>
<keyword evidence="3" id="KW-1185">Reference proteome</keyword>
<dbReference type="InterPro" id="IPR038717">
    <property type="entry name" value="Tc1-like_DDE_dom"/>
</dbReference>
<protein>
    <recommendedName>
        <fullName evidence="1">Tc1-like transposase DDE domain-containing protein</fullName>
    </recommendedName>
</protein>
<reference evidence="3" key="1">
    <citation type="journal article" date="2009" name="Nature">
        <title>Genome sequence and analysis of the Irish potato famine pathogen Phytophthora infestans.</title>
        <authorList>
            <consortium name="The Broad Institute Genome Sequencing Platform"/>
            <person name="Haas B.J."/>
            <person name="Kamoun S."/>
            <person name="Zody M.C."/>
            <person name="Jiang R.H."/>
            <person name="Handsaker R.E."/>
            <person name="Cano L.M."/>
            <person name="Grabherr M."/>
            <person name="Kodira C.D."/>
            <person name="Raffaele S."/>
            <person name="Torto-Alalibo T."/>
            <person name="Bozkurt T.O."/>
            <person name="Ah-Fong A.M."/>
            <person name="Alvarado L."/>
            <person name="Anderson V.L."/>
            <person name="Armstrong M.R."/>
            <person name="Avrova A."/>
            <person name="Baxter L."/>
            <person name="Beynon J."/>
            <person name="Boevink P.C."/>
            <person name="Bollmann S.R."/>
            <person name="Bos J.I."/>
            <person name="Bulone V."/>
            <person name="Cai G."/>
            <person name="Cakir C."/>
            <person name="Carrington J.C."/>
            <person name="Chawner M."/>
            <person name="Conti L."/>
            <person name="Costanzo S."/>
            <person name="Ewan R."/>
            <person name="Fahlgren N."/>
            <person name="Fischbach M.A."/>
            <person name="Fugelstad J."/>
            <person name="Gilroy E.M."/>
            <person name="Gnerre S."/>
            <person name="Green P.J."/>
            <person name="Grenville-Briggs L.J."/>
            <person name="Griffith J."/>
            <person name="Grunwald N.J."/>
            <person name="Horn K."/>
            <person name="Horner N.R."/>
            <person name="Hu C.H."/>
            <person name="Huitema E."/>
            <person name="Jeong D.H."/>
            <person name="Jones A.M."/>
            <person name="Jones J.D."/>
            <person name="Jones R.W."/>
            <person name="Karlsson E.K."/>
            <person name="Kunjeti S.G."/>
            <person name="Lamour K."/>
            <person name="Liu Z."/>
            <person name="Ma L."/>
            <person name="Maclean D."/>
            <person name="Chibucos M.C."/>
            <person name="McDonald H."/>
            <person name="McWalters J."/>
            <person name="Meijer H.J."/>
            <person name="Morgan W."/>
            <person name="Morris P.F."/>
            <person name="Munro C.A."/>
            <person name="O'Neill K."/>
            <person name="Ospina-Giraldo M."/>
            <person name="Pinzon A."/>
            <person name="Pritchard L."/>
            <person name="Ramsahoye B."/>
            <person name="Ren Q."/>
            <person name="Restrepo S."/>
            <person name="Roy S."/>
            <person name="Sadanandom A."/>
            <person name="Savidor A."/>
            <person name="Schornack S."/>
            <person name="Schwartz D.C."/>
            <person name="Schumann U.D."/>
            <person name="Schwessinger B."/>
            <person name="Seyer L."/>
            <person name="Sharpe T."/>
            <person name="Silvar C."/>
            <person name="Song J."/>
            <person name="Studholme D.J."/>
            <person name="Sykes S."/>
            <person name="Thines M."/>
            <person name="van de Vondervoort P.J."/>
            <person name="Phuntumart V."/>
            <person name="Wawra S."/>
            <person name="Weide R."/>
            <person name="Win J."/>
            <person name="Young C."/>
            <person name="Zhou S."/>
            <person name="Fry W."/>
            <person name="Meyers B.C."/>
            <person name="van West P."/>
            <person name="Ristaino J."/>
            <person name="Govers F."/>
            <person name="Birch P.R."/>
            <person name="Whisson S.C."/>
            <person name="Judelson H.S."/>
            <person name="Nusbaum C."/>
        </authorList>
    </citation>
    <scope>NUCLEOTIDE SEQUENCE [LARGE SCALE GENOMIC DNA]</scope>
    <source>
        <strain evidence="3">T30-4</strain>
    </source>
</reference>
<dbReference type="Proteomes" id="UP000006643">
    <property type="component" value="Unassembled WGS sequence"/>
</dbReference>
<dbReference type="RefSeq" id="XP_002903894.1">
    <property type="nucleotide sequence ID" value="XM_002903848.1"/>
</dbReference>